<dbReference type="Proteomes" id="UP000198539">
    <property type="component" value="Unassembled WGS sequence"/>
</dbReference>
<dbReference type="PANTHER" id="PTHR43135">
    <property type="entry name" value="ALPHA-D-RIBOSE 1-METHYLPHOSPHONATE 5-TRIPHOSPHATE DIPHOSPHATASE"/>
    <property type="match status" value="1"/>
</dbReference>
<dbReference type="InterPro" id="IPR011059">
    <property type="entry name" value="Metal-dep_hydrolase_composite"/>
</dbReference>
<evidence type="ECO:0000259" key="1">
    <source>
        <dbReference type="Pfam" id="PF07969"/>
    </source>
</evidence>
<dbReference type="InterPro" id="IPR013108">
    <property type="entry name" value="Amidohydro_3"/>
</dbReference>
<dbReference type="NCBIfam" id="NF011990">
    <property type="entry name" value="PRK15446.2-6"/>
    <property type="match status" value="1"/>
</dbReference>
<dbReference type="NCBIfam" id="NF011987">
    <property type="entry name" value="PRK15446.2-3"/>
    <property type="match status" value="1"/>
</dbReference>
<dbReference type="STRING" id="564137.SAMN04488238_102392"/>
<dbReference type="PANTHER" id="PTHR43135:SF3">
    <property type="entry name" value="ALPHA-D-RIBOSE 1-METHYLPHOSPHONATE 5-TRIPHOSPHATE DIPHOSPHATASE"/>
    <property type="match status" value="1"/>
</dbReference>
<dbReference type="RefSeq" id="WP_092886062.1">
    <property type="nucleotide sequence ID" value="NZ_CP061498.1"/>
</dbReference>
<evidence type="ECO:0000313" key="3">
    <source>
        <dbReference type="Proteomes" id="UP000198539"/>
    </source>
</evidence>
<dbReference type="Gene3D" id="2.30.40.10">
    <property type="entry name" value="Urease, subunit C, domain 1"/>
    <property type="match status" value="1"/>
</dbReference>
<dbReference type="InterPro" id="IPR051781">
    <property type="entry name" value="Metallo-dep_Hydrolase"/>
</dbReference>
<organism evidence="2 3">
    <name type="scientific">Roseicitreum antarcticum</name>
    <dbReference type="NCBI Taxonomy" id="564137"/>
    <lineage>
        <taxon>Bacteria</taxon>
        <taxon>Pseudomonadati</taxon>
        <taxon>Pseudomonadota</taxon>
        <taxon>Alphaproteobacteria</taxon>
        <taxon>Rhodobacterales</taxon>
        <taxon>Paracoccaceae</taxon>
        <taxon>Roseicitreum</taxon>
    </lineage>
</organism>
<dbReference type="Pfam" id="PF07969">
    <property type="entry name" value="Amidohydro_3"/>
    <property type="match status" value="1"/>
</dbReference>
<proteinExistence type="predicted"/>
<dbReference type="InterPro" id="IPR032466">
    <property type="entry name" value="Metal_Hydrolase"/>
</dbReference>
<feature type="domain" description="Amidohydrolase 3" evidence="1">
    <location>
        <begin position="78"/>
        <end position="371"/>
    </location>
</feature>
<dbReference type="AlphaFoldDB" id="A0A1H2UIA0"/>
<dbReference type="EMBL" id="FNOM01000002">
    <property type="protein sequence ID" value="SDW55820.1"/>
    <property type="molecule type" value="Genomic_DNA"/>
</dbReference>
<dbReference type="GO" id="GO:0019700">
    <property type="term" value="P:organic phosphonate catabolic process"/>
    <property type="evidence" value="ECO:0007669"/>
    <property type="project" value="InterPro"/>
</dbReference>
<dbReference type="PIRSF" id="PIRSF038971">
    <property type="entry name" value="PhnM"/>
    <property type="match status" value="1"/>
</dbReference>
<accession>A0A1H2UIA0</accession>
<gene>
    <name evidence="2" type="ORF">SAMN04488238_102392</name>
</gene>
<dbReference type="GO" id="GO:0016810">
    <property type="term" value="F:hydrolase activity, acting on carbon-nitrogen (but not peptide) bonds"/>
    <property type="evidence" value="ECO:0007669"/>
    <property type="project" value="InterPro"/>
</dbReference>
<dbReference type="OrthoDB" id="9785413at2"/>
<keyword evidence="3" id="KW-1185">Reference proteome</keyword>
<dbReference type="InterPro" id="IPR012696">
    <property type="entry name" value="PhnM"/>
</dbReference>
<sequence>MTSLLPPVRLTGALCLIDGALHDTDLTIADGHLADMPGADAADLSGYWLLPGIIDLHGDGFEHHLSPRPTAPFDTGRALLAADAELATNGVTTAWFAQSWSWEGGTRSPDKAEEIMAAIAAQRAQFLTDIRLQIRFETHVTDGHDRLLRALARYGVDYIAYNNHLPEALEQARDRPDRFANWAASQGRTPQQLLDIIHAAKAHDPQVPDLLAALAPQLAGVGVQMASHDDGDAETRAFFRARGARICEFPTTPNAARAAKDAGEPVLMGAPNVVRGGSQAGNIAAQDLIEDGLCDALVSDYYAPALALAAWALADRGVCSFSHAWEMISTSPARIFGLTDRGNLRAGQRADLVIMNPATRRIEGTIANGQIAHLSGGAAARLMRPRTARALAAE</sequence>
<dbReference type="Gene3D" id="3.20.20.140">
    <property type="entry name" value="Metal-dependent hydrolases"/>
    <property type="match status" value="1"/>
</dbReference>
<protein>
    <submittedName>
        <fullName evidence="2">Alpha-D-ribose 1-methylphosphonate 5-triphosphate diphosphatase</fullName>
    </submittedName>
</protein>
<reference evidence="2 3" key="1">
    <citation type="submission" date="2016-10" db="EMBL/GenBank/DDBJ databases">
        <authorList>
            <person name="de Groot N.N."/>
        </authorList>
    </citation>
    <scope>NUCLEOTIDE SEQUENCE [LARGE SCALE GENOMIC DNA]</scope>
    <source>
        <strain evidence="2 3">CGMCC 1.8894</strain>
    </source>
</reference>
<evidence type="ECO:0000313" key="2">
    <source>
        <dbReference type="EMBL" id="SDW55820.1"/>
    </source>
</evidence>
<name>A0A1H2UIA0_9RHOB</name>
<dbReference type="SUPFAM" id="SSF51556">
    <property type="entry name" value="Metallo-dependent hydrolases"/>
    <property type="match status" value="1"/>
</dbReference>
<dbReference type="SUPFAM" id="SSF51338">
    <property type="entry name" value="Composite domain of metallo-dependent hydrolases"/>
    <property type="match status" value="1"/>
</dbReference>